<reference evidence="11" key="1">
    <citation type="journal article" date="2014" name="Front. Microbiol.">
        <title>High frequency of phylogenetically diverse reductive dehalogenase-homologous genes in deep subseafloor sedimentary metagenomes.</title>
        <authorList>
            <person name="Kawai M."/>
            <person name="Futagami T."/>
            <person name="Toyoda A."/>
            <person name="Takaki Y."/>
            <person name="Nishi S."/>
            <person name="Hori S."/>
            <person name="Arai W."/>
            <person name="Tsubouchi T."/>
            <person name="Morono Y."/>
            <person name="Uchiyama I."/>
            <person name="Ito T."/>
            <person name="Fujiyama A."/>
            <person name="Inagaki F."/>
            <person name="Takami H."/>
        </authorList>
    </citation>
    <scope>NUCLEOTIDE SEQUENCE</scope>
    <source>
        <strain evidence="11">Expedition CK06-06</strain>
    </source>
</reference>
<evidence type="ECO:0000313" key="11">
    <source>
        <dbReference type="EMBL" id="GAH90478.1"/>
    </source>
</evidence>
<dbReference type="GO" id="GO:0008654">
    <property type="term" value="P:phospholipid biosynthetic process"/>
    <property type="evidence" value="ECO:0007669"/>
    <property type="project" value="UniProtKB-KW"/>
</dbReference>
<dbReference type="AlphaFoldDB" id="X1L8N4"/>
<comment type="caution">
    <text evidence="11">The sequence shown here is derived from an EMBL/GenBank/DDBJ whole genome shotgun (WGS) entry which is preliminary data.</text>
</comment>
<accession>X1L8N4</accession>
<sequence length="74" mass="8790">IFTKYASLASISSLTAVVIFMMLLKQPYEYVIFSIIILILTIFRHKENIKRLRLGKEKKFGEKIKIRKEKQMLK</sequence>
<evidence type="ECO:0000256" key="5">
    <source>
        <dbReference type="ARBA" id="ARBA00022989"/>
    </source>
</evidence>
<organism evidence="11">
    <name type="scientific">marine sediment metagenome</name>
    <dbReference type="NCBI Taxonomy" id="412755"/>
    <lineage>
        <taxon>unclassified sequences</taxon>
        <taxon>metagenomes</taxon>
        <taxon>ecological metagenomes</taxon>
    </lineage>
</organism>
<evidence type="ECO:0000256" key="6">
    <source>
        <dbReference type="ARBA" id="ARBA00023098"/>
    </source>
</evidence>
<keyword evidence="2" id="KW-0444">Lipid biosynthesis</keyword>
<evidence type="ECO:0000256" key="8">
    <source>
        <dbReference type="ARBA" id="ARBA00023209"/>
    </source>
</evidence>
<feature type="transmembrane region" description="Helical" evidence="10">
    <location>
        <begin position="30"/>
        <end position="46"/>
    </location>
</feature>
<dbReference type="GO" id="GO:0005886">
    <property type="term" value="C:plasma membrane"/>
    <property type="evidence" value="ECO:0007669"/>
    <property type="project" value="InterPro"/>
</dbReference>
<evidence type="ECO:0000256" key="10">
    <source>
        <dbReference type="SAM" id="Phobius"/>
    </source>
</evidence>
<keyword evidence="6" id="KW-0443">Lipid metabolism</keyword>
<keyword evidence="3" id="KW-0808">Transferase</keyword>
<feature type="non-terminal residue" evidence="11">
    <location>
        <position position="1"/>
    </location>
</feature>
<evidence type="ECO:0000256" key="2">
    <source>
        <dbReference type="ARBA" id="ARBA00022516"/>
    </source>
</evidence>
<dbReference type="EMBL" id="BARV01000919">
    <property type="protein sequence ID" value="GAH90478.1"/>
    <property type="molecule type" value="Genomic_DNA"/>
</dbReference>
<evidence type="ECO:0000256" key="3">
    <source>
        <dbReference type="ARBA" id="ARBA00022679"/>
    </source>
</evidence>
<keyword evidence="7 10" id="KW-0472">Membrane</keyword>
<dbReference type="GO" id="GO:0043772">
    <property type="term" value="F:acyl-phosphate glycerol-3-phosphate acyltransferase activity"/>
    <property type="evidence" value="ECO:0007669"/>
    <property type="project" value="InterPro"/>
</dbReference>
<keyword evidence="5 10" id="KW-1133">Transmembrane helix</keyword>
<evidence type="ECO:0000256" key="4">
    <source>
        <dbReference type="ARBA" id="ARBA00022692"/>
    </source>
</evidence>
<protein>
    <recommendedName>
        <fullName evidence="12">Glycerol-3-phosphate acyltransferase</fullName>
    </recommendedName>
</protein>
<dbReference type="InterPro" id="IPR003811">
    <property type="entry name" value="G3P_acylTferase_PlsY"/>
</dbReference>
<feature type="transmembrane region" description="Helical" evidence="10">
    <location>
        <begin position="5"/>
        <end position="24"/>
    </location>
</feature>
<keyword evidence="1" id="KW-1003">Cell membrane</keyword>
<evidence type="ECO:0000256" key="1">
    <source>
        <dbReference type="ARBA" id="ARBA00022475"/>
    </source>
</evidence>
<evidence type="ECO:0008006" key="12">
    <source>
        <dbReference type="Google" id="ProtNLM"/>
    </source>
</evidence>
<keyword evidence="9" id="KW-1208">Phospholipid metabolism</keyword>
<keyword evidence="8" id="KW-0594">Phospholipid biosynthesis</keyword>
<dbReference type="Pfam" id="PF02660">
    <property type="entry name" value="G3P_acyltransf"/>
    <property type="match status" value="1"/>
</dbReference>
<keyword evidence="4 10" id="KW-0812">Transmembrane</keyword>
<proteinExistence type="predicted"/>
<gene>
    <name evidence="11" type="ORF">S06H3_02953</name>
</gene>
<name>X1L8N4_9ZZZZ</name>
<evidence type="ECO:0000256" key="9">
    <source>
        <dbReference type="ARBA" id="ARBA00023264"/>
    </source>
</evidence>
<evidence type="ECO:0000256" key="7">
    <source>
        <dbReference type="ARBA" id="ARBA00023136"/>
    </source>
</evidence>